<keyword evidence="2" id="KW-1003">Cell membrane</keyword>
<proteinExistence type="predicted"/>
<dbReference type="Proteomes" id="UP000093432">
    <property type="component" value="Unassembled WGS sequence"/>
</dbReference>
<evidence type="ECO:0000256" key="3">
    <source>
        <dbReference type="ARBA" id="ARBA00022692"/>
    </source>
</evidence>
<dbReference type="PANTHER" id="PTHR36115:SF4">
    <property type="entry name" value="MEMBRANE PROTEIN"/>
    <property type="match status" value="1"/>
</dbReference>
<dbReference type="EMBL" id="MAYG01000001">
    <property type="protein sequence ID" value="OCA75214.1"/>
    <property type="molecule type" value="Genomic_DNA"/>
</dbReference>
<dbReference type="RefSeq" id="WP_065399186.1">
    <property type="nucleotide sequence ID" value="NZ_MAYG01000001.1"/>
</dbReference>
<keyword evidence="4 6" id="KW-1133">Transmembrane helix</keyword>
<protein>
    <recommendedName>
        <fullName evidence="7">RDD domain-containing protein</fullName>
    </recommendedName>
</protein>
<dbReference type="GO" id="GO:0005886">
    <property type="term" value="C:plasma membrane"/>
    <property type="evidence" value="ECO:0007669"/>
    <property type="project" value="UniProtKB-SubCell"/>
</dbReference>
<sequence length="169" mass="19598">MRKYLVVVDRNRAPKGTRFANFIIDRFIITLIFFAAGFISSLLYEWADIDIFVNMIRKLSQVNRITDILITSVVYFIFTFFIEYLTKGRTVGKYITGTKVIRIDGTEPTMKDYFIRNISRIVPFDALSFLGENGWHDSWSETRVVNLKKYIAETQAKSEIDNIGAKEIA</sequence>
<evidence type="ECO:0000256" key="4">
    <source>
        <dbReference type="ARBA" id="ARBA00022989"/>
    </source>
</evidence>
<feature type="transmembrane region" description="Helical" evidence="6">
    <location>
        <begin position="64"/>
        <end position="85"/>
    </location>
</feature>
<dbReference type="InterPro" id="IPR010432">
    <property type="entry name" value="RDD"/>
</dbReference>
<dbReference type="STRING" id="651561.BBI00_13100"/>
<gene>
    <name evidence="8" type="ORF">BBI00_13100</name>
</gene>
<evidence type="ECO:0000256" key="6">
    <source>
        <dbReference type="SAM" id="Phobius"/>
    </source>
</evidence>
<evidence type="ECO:0000256" key="2">
    <source>
        <dbReference type="ARBA" id="ARBA00022475"/>
    </source>
</evidence>
<keyword evidence="3 6" id="KW-0812">Transmembrane</keyword>
<organism evidence="8 9">
    <name type="scientific">Chryseobacterium arthrosphaerae</name>
    <dbReference type="NCBI Taxonomy" id="651561"/>
    <lineage>
        <taxon>Bacteria</taxon>
        <taxon>Pseudomonadati</taxon>
        <taxon>Bacteroidota</taxon>
        <taxon>Flavobacteriia</taxon>
        <taxon>Flavobacteriales</taxon>
        <taxon>Weeksellaceae</taxon>
        <taxon>Chryseobacterium group</taxon>
        <taxon>Chryseobacterium</taxon>
    </lineage>
</organism>
<accession>A0A1B8ZUH5</accession>
<reference evidence="9" key="1">
    <citation type="submission" date="2016-07" db="EMBL/GenBank/DDBJ databases">
        <authorList>
            <person name="Florea S."/>
            <person name="Webb J.S."/>
            <person name="Jaromczyk J."/>
            <person name="Schardl C.L."/>
        </authorList>
    </citation>
    <scope>NUCLEOTIDE SEQUENCE [LARGE SCALE GENOMIC DNA]</scope>
    <source>
        <strain evidence="9">CC-VM-7</strain>
    </source>
</reference>
<dbReference type="OrthoDB" id="762068at2"/>
<evidence type="ECO:0000313" key="8">
    <source>
        <dbReference type="EMBL" id="OCA75214.1"/>
    </source>
</evidence>
<feature type="transmembrane region" description="Helical" evidence="6">
    <location>
        <begin position="21"/>
        <end position="44"/>
    </location>
</feature>
<comment type="subcellular location">
    <subcellularLocation>
        <location evidence="1">Cell membrane</location>
        <topology evidence="1">Multi-pass membrane protein</topology>
    </subcellularLocation>
</comment>
<evidence type="ECO:0000313" key="9">
    <source>
        <dbReference type="Proteomes" id="UP000093432"/>
    </source>
</evidence>
<comment type="caution">
    <text evidence="8">The sequence shown here is derived from an EMBL/GenBank/DDBJ whole genome shotgun (WGS) entry which is preliminary data.</text>
</comment>
<dbReference type="PANTHER" id="PTHR36115">
    <property type="entry name" value="PROLINE-RICH ANTIGEN HOMOLOG-RELATED"/>
    <property type="match status" value="1"/>
</dbReference>
<name>A0A1B8ZUH5_9FLAO</name>
<evidence type="ECO:0000259" key="7">
    <source>
        <dbReference type="Pfam" id="PF06271"/>
    </source>
</evidence>
<feature type="domain" description="RDD" evidence="7">
    <location>
        <begin position="13"/>
        <end position="128"/>
    </location>
</feature>
<dbReference type="InterPro" id="IPR051791">
    <property type="entry name" value="Pra-immunoreactive"/>
</dbReference>
<dbReference type="AlphaFoldDB" id="A0A1B8ZUH5"/>
<evidence type="ECO:0000256" key="5">
    <source>
        <dbReference type="ARBA" id="ARBA00023136"/>
    </source>
</evidence>
<dbReference type="Pfam" id="PF06271">
    <property type="entry name" value="RDD"/>
    <property type="match status" value="1"/>
</dbReference>
<evidence type="ECO:0000256" key="1">
    <source>
        <dbReference type="ARBA" id="ARBA00004651"/>
    </source>
</evidence>
<keyword evidence="5 6" id="KW-0472">Membrane</keyword>